<dbReference type="RefSeq" id="WP_139637542.1">
    <property type="nucleotide sequence ID" value="NZ_VDLX02000028.1"/>
</dbReference>
<protein>
    <submittedName>
        <fullName evidence="1">Uncharacterized protein</fullName>
    </submittedName>
</protein>
<name>A0A5C4V8R2_9ACTN</name>
<sequence>MPLHLPPQHKLTLSGGPFVYTVTLDGHDLSQAIRRMTIDVDPRDSLPRVEAELAIHAIEVTELGVKDAHFEVVMPDETRAALIALGWTPPVSEAACPDWSMSKEHTAHEWDGDVPVSGRFSCPGWPSPAGDR</sequence>
<dbReference type="OrthoDB" id="3544113at2"/>
<dbReference type="Proteomes" id="UP000312512">
    <property type="component" value="Unassembled WGS sequence"/>
</dbReference>
<organism evidence="1 2">
    <name type="scientific">Nonomuraea phyllanthi</name>
    <dbReference type="NCBI Taxonomy" id="2219224"/>
    <lineage>
        <taxon>Bacteria</taxon>
        <taxon>Bacillati</taxon>
        <taxon>Actinomycetota</taxon>
        <taxon>Actinomycetes</taxon>
        <taxon>Streptosporangiales</taxon>
        <taxon>Streptosporangiaceae</taxon>
        <taxon>Nonomuraea</taxon>
    </lineage>
</organism>
<gene>
    <name evidence="1" type="ORF">FH608_046150</name>
</gene>
<evidence type="ECO:0000313" key="2">
    <source>
        <dbReference type="Proteomes" id="UP000312512"/>
    </source>
</evidence>
<reference evidence="1 2" key="1">
    <citation type="submission" date="2019-10" db="EMBL/GenBank/DDBJ databases">
        <title>Nonomuraea sp. nov., isolated from Phyllanthus amarus.</title>
        <authorList>
            <person name="Klykleung N."/>
            <person name="Tanasupawat S."/>
        </authorList>
    </citation>
    <scope>NUCLEOTIDE SEQUENCE [LARGE SCALE GENOMIC DNA]</scope>
    <source>
        <strain evidence="1 2">PA1-10</strain>
    </source>
</reference>
<dbReference type="EMBL" id="VDLX02000028">
    <property type="protein sequence ID" value="KAB8186878.1"/>
    <property type="molecule type" value="Genomic_DNA"/>
</dbReference>
<comment type="caution">
    <text evidence="1">The sequence shown here is derived from an EMBL/GenBank/DDBJ whole genome shotgun (WGS) entry which is preliminary data.</text>
</comment>
<proteinExistence type="predicted"/>
<accession>A0A5C4V8R2</accession>
<dbReference type="AlphaFoldDB" id="A0A5C4V8R2"/>
<keyword evidence="2" id="KW-1185">Reference proteome</keyword>
<evidence type="ECO:0000313" key="1">
    <source>
        <dbReference type="EMBL" id="KAB8186878.1"/>
    </source>
</evidence>